<feature type="domain" description="Exonuclease VII large subunit C-terminal" evidence="7">
    <location>
        <begin position="123"/>
        <end position="338"/>
    </location>
</feature>
<evidence type="ECO:0000256" key="3">
    <source>
        <dbReference type="ARBA" id="ARBA00022801"/>
    </source>
</evidence>
<comment type="subcellular location">
    <subcellularLocation>
        <location evidence="5 6">Cytoplasm</location>
    </subcellularLocation>
</comment>
<dbReference type="EMBL" id="JANGEW010000021">
    <property type="protein sequence ID" value="MCQ5343362.1"/>
    <property type="molecule type" value="Genomic_DNA"/>
</dbReference>
<dbReference type="Gene3D" id="2.40.50.1010">
    <property type="match status" value="1"/>
</dbReference>
<evidence type="ECO:0000256" key="5">
    <source>
        <dbReference type="HAMAP-Rule" id="MF_00378"/>
    </source>
</evidence>
<keyword evidence="2 5" id="KW-0540">Nuclease</keyword>
<dbReference type="PANTHER" id="PTHR30008:SF0">
    <property type="entry name" value="EXODEOXYRIBONUCLEASE 7 LARGE SUBUNIT"/>
    <property type="match status" value="1"/>
</dbReference>
<dbReference type="PANTHER" id="PTHR30008">
    <property type="entry name" value="EXODEOXYRIBONUCLEASE 7 LARGE SUBUNIT"/>
    <property type="match status" value="1"/>
</dbReference>
<evidence type="ECO:0000256" key="2">
    <source>
        <dbReference type="ARBA" id="ARBA00022722"/>
    </source>
</evidence>
<gene>
    <name evidence="5 9" type="primary">xseA</name>
    <name evidence="9" type="ORF">NE675_10065</name>
</gene>
<dbReference type="EC" id="3.1.11.6" evidence="5"/>
<organism evidence="9 10">
    <name type="scientific">Megasphaera massiliensis</name>
    <dbReference type="NCBI Taxonomy" id="1232428"/>
    <lineage>
        <taxon>Bacteria</taxon>
        <taxon>Bacillati</taxon>
        <taxon>Bacillota</taxon>
        <taxon>Negativicutes</taxon>
        <taxon>Veillonellales</taxon>
        <taxon>Veillonellaceae</taxon>
        <taxon>Megasphaera</taxon>
    </lineage>
</organism>
<dbReference type="InterPro" id="IPR003753">
    <property type="entry name" value="Exonuc_VII_L"/>
</dbReference>
<keyword evidence="10" id="KW-1185">Reference proteome</keyword>
<accession>A0ABT1SU19</accession>
<comment type="subunit">
    <text evidence="5">Heterooligomer composed of large and small subunits.</text>
</comment>
<keyword evidence="3 5" id="KW-0378">Hydrolase</keyword>
<comment type="similarity">
    <text evidence="5 6">Belongs to the XseA family.</text>
</comment>
<dbReference type="Pfam" id="PF02601">
    <property type="entry name" value="Exonuc_VII_L"/>
    <property type="match status" value="1"/>
</dbReference>
<evidence type="ECO:0000259" key="7">
    <source>
        <dbReference type="Pfam" id="PF02601"/>
    </source>
</evidence>
<keyword evidence="4 5" id="KW-0269">Exonuclease</keyword>
<comment type="catalytic activity">
    <reaction evidence="5 6">
        <text>Exonucleolytic cleavage in either 5'- to 3'- or 3'- to 5'-direction to yield nucleoside 5'-phosphates.</text>
        <dbReference type="EC" id="3.1.11.6"/>
    </reaction>
</comment>
<evidence type="ECO:0000256" key="4">
    <source>
        <dbReference type="ARBA" id="ARBA00022839"/>
    </source>
</evidence>
<dbReference type="CDD" id="cd04489">
    <property type="entry name" value="ExoVII_LU_OBF"/>
    <property type="match status" value="1"/>
</dbReference>
<keyword evidence="1 5" id="KW-0963">Cytoplasm</keyword>
<proteinExistence type="inferred from homology"/>
<dbReference type="NCBIfam" id="TIGR00237">
    <property type="entry name" value="xseA"/>
    <property type="match status" value="1"/>
</dbReference>
<dbReference type="RefSeq" id="WP_227163231.1">
    <property type="nucleotide sequence ID" value="NZ_JAJCIO010000024.1"/>
</dbReference>
<dbReference type="GO" id="GO:0008855">
    <property type="term" value="F:exodeoxyribonuclease VII activity"/>
    <property type="evidence" value="ECO:0007669"/>
    <property type="project" value="UniProtKB-EC"/>
</dbReference>
<comment type="function">
    <text evidence="5">Bidirectionally degrades single-stranded DNA into large acid-insoluble oligonucleotides, which are then degraded further into small acid-soluble oligonucleotides.</text>
</comment>
<dbReference type="HAMAP" id="MF_00378">
    <property type="entry name" value="Exonuc_7_L"/>
    <property type="match status" value="1"/>
</dbReference>
<sequence>MMKYASVTDVVRRIKEDIHKDYRLQSIAMEGNVIGLKQASNGHYYMNIRDEECSLRAIVFRSRVTAAVRALREGDHVVVIGAVNVYEKGGALSFIIEQLFSQGTGSLQAQYEKIKKDLEAKGYFDSSHKKELPRFPWRIGVLTSATGAVLHDIRRIAGERNPYADIVLRPIPVQGEGVDKTIAAAIDEMGKRKDLDILIVGRGGGSMEDLWCFNSPDVVKAIYGAQVPVITAIGHETDTTLADYAADIRAATPTHAAELAFFDMGEAQLDLAALAERAYETIVRRIDSEQRRVDAAAGRLNLPHYDRFLAMKKAQLTVLMEGAGHQWQRQLEQGQSRLMALQGRLEGLNPENLVRRGYGQLVQDGKIITAIDSVTADKTLEIQLVDGTIVTDVKEVKRYGKNDG</sequence>
<evidence type="ECO:0000256" key="6">
    <source>
        <dbReference type="RuleBase" id="RU004355"/>
    </source>
</evidence>
<reference evidence="9 10" key="1">
    <citation type="submission" date="2022-06" db="EMBL/GenBank/DDBJ databases">
        <title>Isolation of gut microbiota from human fecal samples.</title>
        <authorList>
            <person name="Pamer E.G."/>
            <person name="Barat B."/>
            <person name="Waligurski E."/>
            <person name="Medina S."/>
            <person name="Paddock L."/>
            <person name="Mostad J."/>
        </authorList>
    </citation>
    <scope>NUCLEOTIDE SEQUENCE [LARGE SCALE GENOMIC DNA]</scope>
    <source>
        <strain evidence="9 10">DFI.1.1</strain>
    </source>
</reference>
<protein>
    <recommendedName>
        <fullName evidence="5">Exodeoxyribonuclease 7 large subunit</fullName>
        <ecNumber evidence="5">3.1.11.6</ecNumber>
    </recommendedName>
    <alternativeName>
        <fullName evidence="5">Exodeoxyribonuclease VII large subunit</fullName>
        <shortName evidence="5">Exonuclease VII large subunit</shortName>
    </alternativeName>
</protein>
<evidence type="ECO:0000256" key="1">
    <source>
        <dbReference type="ARBA" id="ARBA00022490"/>
    </source>
</evidence>
<dbReference type="Pfam" id="PF13742">
    <property type="entry name" value="tRNA_anti_2"/>
    <property type="match status" value="1"/>
</dbReference>
<dbReference type="Proteomes" id="UP001206692">
    <property type="component" value="Unassembled WGS sequence"/>
</dbReference>
<evidence type="ECO:0000313" key="10">
    <source>
        <dbReference type="Proteomes" id="UP001206692"/>
    </source>
</evidence>
<comment type="caution">
    <text evidence="9">The sequence shown here is derived from an EMBL/GenBank/DDBJ whole genome shotgun (WGS) entry which is preliminary data.</text>
</comment>
<dbReference type="InterPro" id="IPR025824">
    <property type="entry name" value="OB-fold_nuc-bd_dom"/>
</dbReference>
<feature type="domain" description="OB-fold nucleic acid binding" evidence="8">
    <location>
        <begin position="6"/>
        <end position="99"/>
    </location>
</feature>
<evidence type="ECO:0000313" key="9">
    <source>
        <dbReference type="EMBL" id="MCQ5343362.1"/>
    </source>
</evidence>
<name>A0ABT1SU19_9FIRM</name>
<dbReference type="InterPro" id="IPR020579">
    <property type="entry name" value="Exonuc_VII_lsu_C"/>
</dbReference>
<evidence type="ECO:0000259" key="8">
    <source>
        <dbReference type="Pfam" id="PF13742"/>
    </source>
</evidence>